<dbReference type="EMBL" id="GG692396">
    <property type="protein sequence ID" value="EER35244.1"/>
    <property type="molecule type" value="Genomic_DNA"/>
</dbReference>
<dbReference type="OrthoDB" id="4019373at2759"/>
<reference evidence="1 2" key="1">
    <citation type="journal article" date="2009" name="Nature">
        <title>Evolution of pathogenicity and sexual reproduction in eight Candida genomes.</title>
        <authorList>
            <person name="Butler G."/>
            <person name="Rasmussen M.D."/>
            <person name="Lin M.F."/>
            <person name="Santos M.A."/>
            <person name="Sakthikumar S."/>
            <person name="Munro C.A."/>
            <person name="Rheinbay E."/>
            <person name="Grabherr M."/>
            <person name="Forche A."/>
            <person name="Reedy J.L."/>
            <person name="Agrafioti I."/>
            <person name="Arnaud M.B."/>
            <person name="Bates S."/>
            <person name="Brown A.J."/>
            <person name="Brunke S."/>
            <person name="Costanzo M.C."/>
            <person name="Fitzpatrick D.A."/>
            <person name="de Groot P.W."/>
            <person name="Harris D."/>
            <person name="Hoyer L.L."/>
            <person name="Hube B."/>
            <person name="Klis F.M."/>
            <person name="Kodira C."/>
            <person name="Lennard N."/>
            <person name="Logue M.E."/>
            <person name="Martin R."/>
            <person name="Neiman A.M."/>
            <person name="Nikolaou E."/>
            <person name="Quail M.A."/>
            <person name="Quinn J."/>
            <person name="Santos M.C."/>
            <person name="Schmitzberger F.F."/>
            <person name="Sherlock G."/>
            <person name="Shah P."/>
            <person name="Silverstein K.A."/>
            <person name="Skrzypek M.S."/>
            <person name="Soll D."/>
            <person name="Staggs R."/>
            <person name="Stansfield I."/>
            <person name="Stumpf M.P."/>
            <person name="Sudbery P.E."/>
            <person name="Srikantha T."/>
            <person name="Zeng Q."/>
            <person name="Berman J."/>
            <person name="Berriman M."/>
            <person name="Heitman J."/>
            <person name="Gow N.A."/>
            <person name="Lorenz M.C."/>
            <person name="Birren B.W."/>
            <person name="Kellis M."/>
            <person name="Cuomo C.A."/>
        </authorList>
    </citation>
    <scope>NUCLEOTIDE SEQUENCE [LARGE SCALE GENOMIC DNA]</scope>
    <source>
        <strain evidence="2">ATCC MYA-3404 / T1</strain>
    </source>
</reference>
<protein>
    <submittedName>
        <fullName evidence="1">Uncharacterized protein</fullName>
    </submittedName>
</protein>
<evidence type="ECO:0000313" key="2">
    <source>
        <dbReference type="Proteomes" id="UP000002037"/>
    </source>
</evidence>
<name>C5M5C8_CANTT</name>
<accession>C5M5C8</accession>
<gene>
    <name evidence="1" type="ORF">CTRG_02106</name>
</gene>
<dbReference type="Proteomes" id="UP000002037">
    <property type="component" value="Unassembled WGS sequence"/>
</dbReference>
<proteinExistence type="predicted"/>
<organism evidence="1 2">
    <name type="scientific">Candida tropicalis (strain ATCC MYA-3404 / T1)</name>
    <name type="common">Yeast</name>
    <dbReference type="NCBI Taxonomy" id="294747"/>
    <lineage>
        <taxon>Eukaryota</taxon>
        <taxon>Fungi</taxon>
        <taxon>Dikarya</taxon>
        <taxon>Ascomycota</taxon>
        <taxon>Saccharomycotina</taxon>
        <taxon>Pichiomycetes</taxon>
        <taxon>Debaryomycetaceae</taxon>
        <taxon>Candida/Lodderomyces clade</taxon>
        <taxon>Candida</taxon>
    </lineage>
</organism>
<evidence type="ECO:0000313" key="1">
    <source>
        <dbReference type="EMBL" id="EER35244.1"/>
    </source>
</evidence>
<dbReference type="VEuPathDB" id="FungiDB:CTRG_02106"/>
<dbReference type="GeneID" id="8297203"/>
<sequence length="149" mass="17236">MKRQSSSCESSSTKRLRLEYEIFSTSIQDIEKMFTEEILTSPTNNSRHPYNPDSCQYLDTVVPSTDFKYDCINMAFLVEEKKNHHNKFIPSHGGSDINGRNGGGPKFSPPEKSMYLDLDNNEEYDELQNYKPSINQDLLMIDRLISFNH</sequence>
<keyword evidence="2" id="KW-1185">Reference proteome</keyword>
<dbReference type="AlphaFoldDB" id="C5M5C8"/>
<dbReference type="RefSeq" id="XP_002547799.1">
    <property type="nucleotide sequence ID" value="XM_002547753.1"/>
</dbReference>
<dbReference type="KEGG" id="ctp:CTRG_02106"/>
<dbReference type="HOGENOM" id="CLU_131604_0_0_1"/>